<dbReference type="PANTHER" id="PTHR23172">
    <property type="entry name" value="AUXILIN/CYCLIN G-ASSOCIATED KINASE-RELATED"/>
    <property type="match status" value="1"/>
</dbReference>
<feature type="compositionally biased region" description="Polar residues" evidence="1">
    <location>
        <begin position="1"/>
        <end position="14"/>
    </location>
</feature>
<protein>
    <submittedName>
        <fullName evidence="3">Auxilin-like clathrin-binding protein required for normal clathrin function</fullName>
    </submittedName>
</protein>
<evidence type="ECO:0000313" key="3">
    <source>
        <dbReference type="EMBL" id="KAK7468794.1"/>
    </source>
</evidence>
<gene>
    <name evidence="3" type="primary">SWA2</name>
    <name evidence="3" type="ORF">VKT23_003295</name>
</gene>
<comment type="caution">
    <text evidence="3">The sequence shown here is derived from an EMBL/GenBank/DDBJ whole genome shotgun (WGS) entry which is preliminary data.</text>
</comment>
<name>A0ABR1JWR5_9AGAR</name>
<feature type="region of interest" description="Disordered" evidence="1">
    <location>
        <begin position="140"/>
        <end position="328"/>
    </location>
</feature>
<feature type="compositionally biased region" description="Low complexity" evidence="1">
    <location>
        <begin position="612"/>
        <end position="632"/>
    </location>
</feature>
<feature type="domain" description="UBA" evidence="2">
    <location>
        <begin position="322"/>
        <end position="369"/>
    </location>
</feature>
<evidence type="ECO:0000313" key="4">
    <source>
        <dbReference type="Proteomes" id="UP001498398"/>
    </source>
</evidence>
<proteinExistence type="predicted"/>
<feature type="compositionally biased region" description="Basic and acidic residues" evidence="1">
    <location>
        <begin position="512"/>
        <end position="565"/>
    </location>
</feature>
<dbReference type="InterPro" id="IPR019734">
    <property type="entry name" value="TPR_rpt"/>
</dbReference>
<organism evidence="3 4">
    <name type="scientific">Marasmiellus scandens</name>
    <dbReference type="NCBI Taxonomy" id="2682957"/>
    <lineage>
        <taxon>Eukaryota</taxon>
        <taxon>Fungi</taxon>
        <taxon>Dikarya</taxon>
        <taxon>Basidiomycota</taxon>
        <taxon>Agaricomycotina</taxon>
        <taxon>Agaricomycetes</taxon>
        <taxon>Agaricomycetidae</taxon>
        <taxon>Agaricales</taxon>
        <taxon>Marasmiineae</taxon>
        <taxon>Omphalotaceae</taxon>
        <taxon>Marasmiellus</taxon>
    </lineage>
</organism>
<dbReference type="SUPFAM" id="SSF46934">
    <property type="entry name" value="UBA-like"/>
    <property type="match status" value="1"/>
</dbReference>
<dbReference type="Gene3D" id="1.10.287.110">
    <property type="entry name" value="DnaJ domain"/>
    <property type="match status" value="1"/>
</dbReference>
<dbReference type="Gene3D" id="1.10.8.10">
    <property type="entry name" value="DNA helicase RuvA subunit, C-terminal domain"/>
    <property type="match status" value="1"/>
</dbReference>
<feature type="compositionally biased region" description="Low complexity" evidence="1">
    <location>
        <begin position="406"/>
        <end position="419"/>
    </location>
</feature>
<evidence type="ECO:0000259" key="2">
    <source>
        <dbReference type="PROSITE" id="PS50030"/>
    </source>
</evidence>
<dbReference type="InterPro" id="IPR015940">
    <property type="entry name" value="UBA"/>
</dbReference>
<accession>A0ABR1JWR5</accession>
<feature type="compositionally biased region" description="Polar residues" evidence="1">
    <location>
        <begin position="162"/>
        <end position="179"/>
    </location>
</feature>
<dbReference type="Proteomes" id="UP001498398">
    <property type="component" value="Unassembled WGS sequence"/>
</dbReference>
<feature type="compositionally biased region" description="Low complexity" evidence="1">
    <location>
        <begin position="301"/>
        <end position="312"/>
    </location>
</feature>
<dbReference type="InterPro" id="IPR036869">
    <property type="entry name" value="J_dom_sf"/>
</dbReference>
<dbReference type="PANTHER" id="PTHR23172:SF19">
    <property type="entry name" value="J DOMAIN-CONTAINING PROTEIN"/>
    <property type="match status" value="1"/>
</dbReference>
<evidence type="ECO:0000256" key="1">
    <source>
        <dbReference type="SAM" id="MobiDB-lite"/>
    </source>
</evidence>
<dbReference type="SMART" id="SM00028">
    <property type="entry name" value="TPR"/>
    <property type="match status" value="3"/>
</dbReference>
<sequence>MSDSFADLWNSSAPSKPVAQKLGSIQSQQSQTTSNRRPQNDLFAQLSSAGSGPPSRTTTPSYTAPTSSKPPTNSKPSSGDAFSSLFSADSGFSSKSSQNMTIAERAAEADRRKHERFLNNQGQQVQSGMKIDDAWAGLDSLGEGKTTVPATSSELDDDWAFGSSTATTTIIPKSVSTKTANDDDWGLGDLSSGTAPAKTKPQASGSLWDMNDFASSSPLPSQTRSPPSRRPDSPSNDFDFGSREDQDNDLLGDFGSGPRATVATTSGEDDILGALSRPVDEIQKEKEHERERRLEREAAFSTRSPPSRSRTSVQTSAKMRSSPPPHVIGRLVEMGFGIDQAKAALAATPETEGGDEAWVQSALEVLISNGAGGSGASEQRNGRESRDRVRDDGWGSDNEDARPGISRQSSSQRGEQSVSKPHPRREPGRTNSSRDQNRTQSPNQAEAMNNLQEQADKIFAQASELGKGLFSRAGAAWREGRDRVQRAYEEQYGGESSRKPTSSRPAWMTDADSFKGGEAGRGKVEKIEKFRDDERDEEVGQRLEERRRESDQKRESSRAQERENNVDLFSSASESAATTASSLASAASTITGAYVSKWRHGRPKDTTNGLNSTSGSGVPSPSRSPAPAATARRPAHQTALPRPRTPPPHPTTLVAASASSLSLSAQHKTRATAAFKLGDYPAAESAYTQAIEVLPEGHALCIILYNNRALTRLKMGNLAGVMEDTGTVCRLVGDFASSRGKIGVKGSGDKMEEVNLGDALVKAWKRRAEALESKEKWEEAGKDWQAVAGAEWASASLKGEGVRGAGRCRNMISQSNRGGKESISATKPKPRPKPTPISRPTNTNSQAVSSLRAANAVAESEDAEKHALKDAVDAKLLAWKGGKETNIRALLASLDTVLWPELGVQKLNMSELLTESQVKIKYMKSIAKVHPDKLNAGNSTVEQRMIAGGVFGALNEAWNAFKP</sequence>
<feature type="compositionally biased region" description="Basic and acidic residues" evidence="1">
    <location>
        <begin position="380"/>
        <end position="393"/>
    </location>
</feature>
<dbReference type="SUPFAM" id="SSF46565">
    <property type="entry name" value="Chaperone J-domain"/>
    <property type="match status" value="1"/>
</dbReference>
<feature type="region of interest" description="Disordered" evidence="1">
    <location>
        <begin position="1"/>
        <end position="128"/>
    </location>
</feature>
<dbReference type="PROSITE" id="PS50030">
    <property type="entry name" value="UBA"/>
    <property type="match status" value="1"/>
</dbReference>
<feature type="compositionally biased region" description="Polar residues" evidence="1">
    <location>
        <begin position="429"/>
        <end position="453"/>
    </location>
</feature>
<reference evidence="3 4" key="1">
    <citation type="submission" date="2024-01" db="EMBL/GenBank/DDBJ databases">
        <title>A draft genome for the cacao thread blight pathogen Marasmiellus scandens.</title>
        <authorList>
            <person name="Baruah I.K."/>
            <person name="Leung J."/>
            <person name="Bukari Y."/>
            <person name="Amoako-Attah I."/>
            <person name="Meinhardt L.W."/>
            <person name="Bailey B.A."/>
            <person name="Cohen S.P."/>
        </authorList>
    </citation>
    <scope>NUCLEOTIDE SEQUENCE [LARGE SCALE GENOMIC DNA]</scope>
    <source>
        <strain evidence="3 4">GH-19</strain>
    </source>
</reference>
<dbReference type="Gene3D" id="1.25.40.10">
    <property type="entry name" value="Tetratricopeptide repeat domain"/>
    <property type="match status" value="1"/>
</dbReference>
<keyword evidence="4" id="KW-1185">Reference proteome</keyword>
<feature type="region of interest" description="Disordered" evidence="1">
    <location>
        <begin position="369"/>
        <end position="454"/>
    </location>
</feature>
<dbReference type="EMBL" id="JBANRG010000003">
    <property type="protein sequence ID" value="KAK7468794.1"/>
    <property type="molecule type" value="Genomic_DNA"/>
</dbReference>
<feature type="compositionally biased region" description="Low complexity" evidence="1">
    <location>
        <begin position="215"/>
        <end position="226"/>
    </location>
</feature>
<feature type="compositionally biased region" description="Basic and acidic residues" evidence="1">
    <location>
        <begin position="278"/>
        <end position="298"/>
    </location>
</feature>
<feature type="compositionally biased region" description="Low complexity" evidence="1">
    <location>
        <begin position="24"/>
        <end position="34"/>
    </location>
</feature>
<dbReference type="InterPro" id="IPR009060">
    <property type="entry name" value="UBA-like_sf"/>
</dbReference>
<feature type="compositionally biased region" description="Low complexity" evidence="1">
    <location>
        <begin position="47"/>
        <end position="97"/>
    </location>
</feature>
<dbReference type="InterPro" id="IPR011990">
    <property type="entry name" value="TPR-like_helical_dom_sf"/>
</dbReference>
<feature type="compositionally biased region" description="Polar residues" evidence="1">
    <location>
        <begin position="118"/>
        <end position="127"/>
    </location>
</feature>
<feature type="region of interest" description="Disordered" evidence="1">
    <location>
        <begin position="810"/>
        <end position="847"/>
    </location>
</feature>
<feature type="region of interest" description="Disordered" evidence="1">
    <location>
        <begin position="487"/>
        <end position="572"/>
    </location>
</feature>
<dbReference type="SUPFAM" id="SSF48452">
    <property type="entry name" value="TPR-like"/>
    <property type="match status" value="1"/>
</dbReference>
<feature type="region of interest" description="Disordered" evidence="1">
    <location>
        <begin position="598"/>
        <end position="659"/>
    </location>
</feature>